<dbReference type="Pfam" id="PF04357">
    <property type="entry name" value="TamB"/>
    <property type="match status" value="1"/>
</dbReference>
<dbReference type="GO" id="GO:0009306">
    <property type="term" value="P:protein secretion"/>
    <property type="evidence" value="ECO:0007669"/>
    <property type="project" value="InterPro"/>
</dbReference>
<proteinExistence type="predicted"/>
<evidence type="ECO:0000256" key="3">
    <source>
        <dbReference type="ARBA" id="ARBA00022989"/>
    </source>
</evidence>
<evidence type="ECO:0000313" key="9">
    <source>
        <dbReference type="Proteomes" id="UP000197468"/>
    </source>
</evidence>
<feature type="domain" description="Translocation and assembly module TamB C-terminal" evidence="7">
    <location>
        <begin position="1064"/>
        <end position="1406"/>
    </location>
</feature>
<sequence>MSDPRDDHPAPPTPPEAAPAPSPAPRRRRRARGLLWALLAVPLLMGLGVLVLTWALKTETGTTYVLAKVPGLNLQNARGSLLGDFDVDRAEFVLPGSEDRIVLEQLQWRGVRLGWNRSPLLWGEVTADRLAVARLRVQVAPTPSTEPAKPPTSLLSPVAVTIKDLEIGELFAPGLTTPLRGLRGSASLGADGGEHHRVEVKSLNWQQLTLSGTAQMATQGDLKLASRWTLSQTQGELPWTAPFQLDGPIQSLALQGQLEAARQRLQIKARLLPFEPFPVAQLETQAQDLDLAALLPGTDGVPRTGLTGKVQLTPNADKSLSVKADLANTAAGRLDQDRLPLRALQLDLLLDPANWTRLRLPRLDAQLAGGGRLRAVGQTSQADGSLLTLRLDGLDSRQIDARWPLVQARGEVKLSTRASIAHASADQALQVEGELAGQLGQGKLQAPLEVSLAAELRTQSIALQRLRARSGPATLQAEGELGLNEALSLAQGWKARLEASVQGLDPRRLSAETLPEGALPQAINGRAHATLQSVRGSLWPQGKADVELLPSQWQGLPLQGEVRYSRSGAAAPDVSADLRLADATLSARSRINAAARREQVDLSIELNAPRLASLQPMLRARFPQATLLGSAQAQATVVLIQPGARQAQYGSDGKWQVQGLALSGMPGLPANSGSRPALQLDNASGQWSLSSLRDAKLAWTTRLRNLRLPQQSTRLDEVLLDLSGSWAQHKLVLSTRGQVPLPPVLTQPSSTKVVARAQSASGAGAQTVPLDPQGAHARIALEGALESDPLQAWRQGAQWQARELTLLLEGSQQSLPLLKAGPLAVALRLDPGLDPRQATLAPGRMEVLGAGVRWDRMAWQSPRDWDVQAVLEPLAAAPVLNKLQPDFGWGGDLQVEGRLKTRSDARGLSLDFMIARTGGDLTVTDEVSTQRLALTDLRLGALADQGVWHLVQGVAGENMGAIGGAVTFRSGDAHALPTRDAKLEGAIEAKVDNLGNWGPWVPAGWRLGGSLYATLNLSGTLGAPEIRGKAGGQKLSLRNALMGVDMQQGELALTMSGREAKLEKFSAKSGNGTINAEGGLHFGADPRAELSLKADTFALLQRVDRRIVASGTAQLKASAQLMDLQGRFVIDEGLFDFSRGDAPQLDSDVQVVRQSAPPKAADGSGKPMRIKLGLDVELGRRLQLKGYGIDTRIRGVLHLAQDGQPRPTLEGEVYSEGGTFNAYGQKLVVERGRFTFIGPLDNPRLDVLAIRPGMESEDVRVGVTVTGTASNPRIKLYSEPDMSETNKLSWLVLGRSPDNLGRTDTALMQRAAMALISGDGESASDKLIHNIGLDELSFSGEGDDARGTVVRLGKQVSRNVFVAYERGLNATTGNWQLIYKVAQRFTLRAQAGEFQQGLDVIWQWKWE</sequence>
<comment type="subcellular location">
    <subcellularLocation>
        <location evidence="1">Membrane</location>
        <topology evidence="1">Single-pass membrane protein</topology>
    </subcellularLocation>
</comment>
<dbReference type="PANTHER" id="PTHR36985">
    <property type="entry name" value="TRANSLOCATION AND ASSEMBLY MODULE SUBUNIT TAMB"/>
    <property type="match status" value="1"/>
</dbReference>
<name>A0A246JMW6_9BURK</name>
<gene>
    <name evidence="8" type="ORF">CDN99_03430</name>
</gene>
<dbReference type="InterPro" id="IPR007452">
    <property type="entry name" value="TamB_C"/>
</dbReference>
<dbReference type="RefSeq" id="WP_088382675.1">
    <property type="nucleotide sequence ID" value="NZ_NIOF01000001.1"/>
</dbReference>
<comment type="caution">
    <text evidence="8">The sequence shown here is derived from an EMBL/GenBank/DDBJ whole genome shotgun (WGS) entry which is preliminary data.</text>
</comment>
<dbReference type="Proteomes" id="UP000197468">
    <property type="component" value="Unassembled WGS sequence"/>
</dbReference>
<feature type="transmembrane region" description="Helical" evidence="6">
    <location>
        <begin position="34"/>
        <end position="56"/>
    </location>
</feature>
<accession>A0A246JMW6</accession>
<feature type="region of interest" description="Disordered" evidence="5">
    <location>
        <begin position="1"/>
        <end position="26"/>
    </location>
</feature>
<evidence type="ECO:0000256" key="5">
    <source>
        <dbReference type="SAM" id="MobiDB-lite"/>
    </source>
</evidence>
<dbReference type="PANTHER" id="PTHR36985:SF1">
    <property type="entry name" value="TRANSLOCATION AND ASSEMBLY MODULE SUBUNIT TAMB"/>
    <property type="match status" value="1"/>
</dbReference>
<dbReference type="OrthoDB" id="5288149at2"/>
<dbReference type="GO" id="GO:0097347">
    <property type="term" value="C:TAM protein secretion complex"/>
    <property type="evidence" value="ECO:0007669"/>
    <property type="project" value="TreeGrafter"/>
</dbReference>
<evidence type="ECO:0000256" key="2">
    <source>
        <dbReference type="ARBA" id="ARBA00022692"/>
    </source>
</evidence>
<evidence type="ECO:0000313" key="8">
    <source>
        <dbReference type="EMBL" id="OWQ93529.1"/>
    </source>
</evidence>
<organism evidence="8 9">
    <name type="scientific">Roseateles aquatilis</name>
    <dbReference type="NCBI Taxonomy" id="431061"/>
    <lineage>
        <taxon>Bacteria</taxon>
        <taxon>Pseudomonadati</taxon>
        <taxon>Pseudomonadota</taxon>
        <taxon>Betaproteobacteria</taxon>
        <taxon>Burkholderiales</taxon>
        <taxon>Sphaerotilaceae</taxon>
        <taxon>Roseateles</taxon>
    </lineage>
</organism>
<keyword evidence="2 6" id="KW-0812">Transmembrane</keyword>
<evidence type="ECO:0000256" key="1">
    <source>
        <dbReference type="ARBA" id="ARBA00004167"/>
    </source>
</evidence>
<protein>
    <recommendedName>
        <fullName evidence="7">Translocation and assembly module TamB C-terminal domain-containing protein</fullName>
    </recommendedName>
</protein>
<evidence type="ECO:0000256" key="4">
    <source>
        <dbReference type="ARBA" id="ARBA00023136"/>
    </source>
</evidence>
<keyword evidence="3 6" id="KW-1133">Transmembrane helix</keyword>
<evidence type="ECO:0000256" key="6">
    <source>
        <dbReference type="SAM" id="Phobius"/>
    </source>
</evidence>
<dbReference type="EMBL" id="NIOF01000001">
    <property type="protein sequence ID" value="OWQ93529.1"/>
    <property type="molecule type" value="Genomic_DNA"/>
</dbReference>
<dbReference type="GO" id="GO:0005886">
    <property type="term" value="C:plasma membrane"/>
    <property type="evidence" value="ECO:0007669"/>
    <property type="project" value="InterPro"/>
</dbReference>
<keyword evidence="9" id="KW-1185">Reference proteome</keyword>
<keyword evidence="4 6" id="KW-0472">Membrane</keyword>
<evidence type="ECO:0000259" key="7">
    <source>
        <dbReference type="Pfam" id="PF04357"/>
    </source>
</evidence>
<reference evidence="8 9" key="1">
    <citation type="journal article" date="2008" name="Int. J. Syst. Evol. Microbiol.">
        <title>Description of Roseateles aquatilis sp. nov. and Roseateles terrae sp. nov., in the class Betaproteobacteria, and emended description of the genus Roseateles.</title>
        <authorList>
            <person name="Gomila M."/>
            <person name="Bowien B."/>
            <person name="Falsen E."/>
            <person name="Moore E.R."/>
            <person name="Lalucat J."/>
        </authorList>
    </citation>
    <scope>NUCLEOTIDE SEQUENCE [LARGE SCALE GENOMIC DNA]</scope>
    <source>
        <strain evidence="8 9">CCUG 48205</strain>
    </source>
</reference>
<feature type="compositionally biased region" description="Pro residues" evidence="5">
    <location>
        <begin position="10"/>
        <end position="24"/>
    </location>
</feature>